<dbReference type="SUPFAM" id="SSF46689">
    <property type="entry name" value="Homeodomain-like"/>
    <property type="match status" value="1"/>
</dbReference>
<dbReference type="Pfam" id="PF00249">
    <property type="entry name" value="Myb_DNA-binding"/>
    <property type="match status" value="1"/>
</dbReference>
<evidence type="ECO:0000313" key="12">
    <source>
        <dbReference type="Proteomes" id="UP000002051"/>
    </source>
</evidence>
<dbReference type="InterPro" id="IPR001005">
    <property type="entry name" value="SANT/Myb"/>
</dbReference>
<reference evidence="10 12" key="1">
    <citation type="journal article" date="2011" name="Nature">
        <title>The Medicago genome provides insight into the evolution of rhizobial symbioses.</title>
        <authorList>
            <person name="Young N.D."/>
            <person name="Debelle F."/>
            <person name="Oldroyd G.E."/>
            <person name="Geurts R."/>
            <person name="Cannon S.B."/>
            <person name="Udvardi M.K."/>
            <person name="Benedito V.A."/>
            <person name="Mayer K.F."/>
            <person name="Gouzy J."/>
            <person name="Schoof H."/>
            <person name="Van de Peer Y."/>
            <person name="Proost S."/>
            <person name="Cook D.R."/>
            <person name="Meyers B.C."/>
            <person name="Spannagl M."/>
            <person name="Cheung F."/>
            <person name="De Mita S."/>
            <person name="Krishnakumar V."/>
            <person name="Gundlach H."/>
            <person name="Zhou S."/>
            <person name="Mudge J."/>
            <person name="Bharti A.K."/>
            <person name="Murray J.D."/>
            <person name="Naoumkina M.A."/>
            <person name="Rosen B."/>
            <person name="Silverstein K.A."/>
            <person name="Tang H."/>
            <person name="Rombauts S."/>
            <person name="Zhao P.X."/>
            <person name="Zhou P."/>
            <person name="Barbe V."/>
            <person name="Bardou P."/>
            <person name="Bechner M."/>
            <person name="Bellec A."/>
            <person name="Berger A."/>
            <person name="Berges H."/>
            <person name="Bidwell S."/>
            <person name="Bisseling T."/>
            <person name="Choisne N."/>
            <person name="Couloux A."/>
            <person name="Denny R."/>
            <person name="Deshpande S."/>
            <person name="Dai X."/>
            <person name="Doyle J.J."/>
            <person name="Dudez A.M."/>
            <person name="Farmer A.D."/>
            <person name="Fouteau S."/>
            <person name="Franken C."/>
            <person name="Gibelin C."/>
            <person name="Gish J."/>
            <person name="Goldstein S."/>
            <person name="Gonzalez A.J."/>
            <person name="Green P.J."/>
            <person name="Hallab A."/>
            <person name="Hartog M."/>
            <person name="Hua A."/>
            <person name="Humphray S.J."/>
            <person name="Jeong D.H."/>
            <person name="Jing Y."/>
            <person name="Jocker A."/>
            <person name="Kenton S.M."/>
            <person name="Kim D.J."/>
            <person name="Klee K."/>
            <person name="Lai H."/>
            <person name="Lang C."/>
            <person name="Lin S."/>
            <person name="Macmil S.L."/>
            <person name="Magdelenat G."/>
            <person name="Matthews L."/>
            <person name="McCorrison J."/>
            <person name="Monaghan E.L."/>
            <person name="Mun J.H."/>
            <person name="Najar F.Z."/>
            <person name="Nicholson C."/>
            <person name="Noirot C."/>
            <person name="O'Bleness M."/>
            <person name="Paule C.R."/>
            <person name="Poulain J."/>
            <person name="Prion F."/>
            <person name="Qin B."/>
            <person name="Qu C."/>
            <person name="Retzel E.F."/>
            <person name="Riddle C."/>
            <person name="Sallet E."/>
            <person name="Samain S."/>
            <person name="Samson N."/>
            <person name="Sanders I."/>
            <person name="Saurat O."/>
            <person name="Scarpelli C."/>
            <person name="Schiex T."/>
            <person name="Segurens B."/>
            <person name="Severin A.J."/>
            <person name="Sherrier D.J."/>
            <person name="Shi R."/>
            <person name="Sims S."/>
            <person name="Singer S.R."/>
            <person name="Sinharoy S."/>
            <person name="Sterck L."/>
            <person name="Viollet A."/>
            <person name="Wang B.B."/>
            <person name="Wang K."/>
            <person name="Wang M."/>
            <person name="Wang X."/>
            <person name="Warfsmann J."/>
            <person name="Weissenbach J."/>
            <person name="White D.D."/>
            <person name="White J.D."/>
            <person name="Wiley G.B."/>
            <person name="Wincker P."/>
            <person name="Xing Y."/>
            <person name="Yang L."/>
            <person name="Yao Z."/>
            <person name="Ying F."/>
            <person name="Zhai J."/>
            <person name="Zhou L."/>
            <person name="Zuber A."/>
            <person name="Denarie J."/>
            <person name="Dixon R.A."/>
            <person name="May G.D."/>
            <person name="Schwartz D.C."/>
            <person name="Rogers J."/>
            <person name="Quetier F."/>
            <person name="Town C.D."/>
            <person name="Roe B.A."/>
        </authorList>
    </citation>
    <scope>NUCLEOTIDE SEQUENCE [LARGE SCALE GENOMIC DNA]</scope>
    <source>
        <strain evidence="10">A17</strain>
        <strain evidence="11 12">cv. Jemalong A17</strain>
    </source>
</reference>
<dbReference type="EMBL" id="KL402761">
    <property type="protein sequence ID" value="KEH17177.1"/>
    <property type="molecule type" value="Genomic_DNA"/>
</dbReference>
<evidence type="ECO:0000256" key="4">
    <source>
        <dbReference type="ARBA" id="ARBA00023163"/>
    </source>
</evidence>
<feature type="domain" description="HTH myb-type" evidence="9">
    <location>
        <begin position="29"/>
        <end position="78"/>
    </location>
</feature>
<evidence type="ECO:0000256" key="1">
    <source>
        <dbReference type="ARBA" id="ARBA00004123"/>
    </source>
</evidence>
<dbReference type="InterPro" id="IPR052245">
    <property type="entry name" value="Plant_Stress_Dev_TF"/>
</dbReference>
<comment type="subcellular location">
    <subcellularLocation>
        <location evidence="1">Nucleus</location>
    </subcellularLocation>
</comment>
<keyword evidence="4" id="KW-0804">Transcription</keyword>
<keyword evidence="6" id="KW-0812">Transmembrane</keyword>
<accession>A0A072TIE3</accession>
<dbReference type="InterPro" id="IPR009057">
    <property type="entry name" value="Homeodomain-like_sf"/>
</dbReference>
<feature type="signal peptide" evidence="7">
    <location>
        <begin position="1"/>
        <end position="18"/>
    </location>
</feature>
<dbReference type="EnsemblPlants" id="KEH17177">
    <property type="protein sequence ID" value="KEH17177"/>
    <property type="gene ID" value="MTR_0036s0260"/>
</dbReference>
<keyword evidence="6" id="KW-0472">Membrane</keyword>
<evidence type="ECO:0000256" key="6">
    <source>
        <dbReference type="SAM" id="Phobius"/>
    </source>
</evidence>
<dbReference type="NCBIfam" id="TIGR01557">
    <property type="entry name" value="myb_SHAQKYF"/>
    <property type="match status" value="1"/>
</dbReference>
<evidence type="ECO:0000313" key="10">
    <source>
        <dbReference type="EMBL" id="KEH17177.1"/>
    </source>
</evidence>
<dbReference type="FunFam" id="1.10.10.60:FF:000009">
    <property type="entry name" value="transcription factor MYB1R1"/>
    <property type="match status" value="1"/>
</dbReference>
<keyword evidence="7" id="KW-0732">Signal</keyword>
<evidence type="ECO:0000256" key="2">
    <source>
        <dbReference type="ARBA" id="ARBA00023015"/>
    </source>
</evidence>
<keyword evidence="12" id="KW-1185">Reference proteome</keyword>
<feature type="domain" description="Myb-like" evidence="8">
    <location>
        <begin position="29"/>
        <end position="74"/>
    </location>
</feature>
<feature type="chain" id="PRO_5014498718" evidence="7">
    <location>
        <begin position="19"/>
        <end position="206"/>
    </location>
</feature>
<dbReference type="PANTHER" id="PTHR44191">
    <property type="entry name" value="TRANSCRIPTION FACTOR KUA1"/>
    <property type="match status" value="1"/>
</dbReference>
<dbReference type="SMART" id="SM00717">
    <property type="entry name" value="SANT"/>
    <property type="match status" value="1"/>
</dbReference>
<dbReference type="GO" id="GO:0005634">
    <property type="term" value="C:nucleus"/>
    <property type="evidence" value="ECO:0007669"/>
    <property type="project" value="UniProtKB-SubCell"/>
</dbReference>
<sequence>MFGAEFLRAVFCVPPVLCVFCEFASGLIPWTDEEHKLFSVGLQKVDKGDWRGISRNYVKTRTPMQVASHAQKYFLCRSNLNRCRRRSSLFDITTDRGYFLLAIVRNVNVRTNLFHLKSLYGATKNRNGSPISVNKYEQYLSAVAFAVTTFGTVALMSGFFLKPVATLDDYLANVLPLFGGFLSILGVSEVSYMFSFPPNIKFFPRL</sequence>
<dbReference type="InterPro" id="IPR017930">
    <property type="entry name" value="Myb_dom"/>
</dbReference>
<evidence type="ECO:0000259" key="9">
    <source>
        <dbReference type="PROSITE" id="PS51294"/>
    </source>
</evidence>
<dbReference type="InterPro" id="IPR006447">
    <property type="entry name" value="Myb_dom_plants"/>
</dbReference>
<evidence type="ECO:0000256" key="5">
    <source>
        <dbReference type="ARBA" id="ARBA00023242"/>
    </source>
</evidence>
<keyword evidence="5" id="KW-0539">Nucleus</keyword>
<evidence type="ECO:0000259" key="8">
    <source>
        <dbReference type="PROSITE" id="PS50090"/>
    </source>
</evidence>
<dbReference type="Proteomes" id="UP000002051">
    <property type="component" value="Unassembled WGS sequence"/>
</dbReference>
<name>A0A072TIE3_MEDTR</name>
<gene>
    <name evidence="10" type="ORF">MTR_0036s0260</name>
</gene>
<dbReference type="GO" id="GO:0006355">
    <property type="term" value="P:regulation of DNA-templated transcription"/>
    <property type="evidence" value="ECO:0007669"/>
    <property type="project" value="UniProtKB-ARBA"/>
</dbReference>
<keyword evidence="2" id="KW-0805">Transcription regulation</keyword>
<dbReference type="PROSITE" id="PS50090">
    <property type="entry name" value="MYB_LIKE"/>
    <property type="match status" value="1"/>
</dbReference>
<dbReference type="HOGENOM" id="CLU_1436420_0_0_1"/>
<keyword evidence="3 10" id="KW-0238">DNA-binding</keyword>
<evidence type="ECO:0000256" key="3">
    <source>
        <dbReference type="ARBA" id="ARBA00023125"/>
    </source>
</evidence>
<proteinExistence type="predicted"/>
<dbReference type="PROSITE" id="PS51294">
    <property type="entry name" value="HTH_MYB"/>
    <property type="match status" value="1"/>
</dbReference>
<organism evidence="10 12">
    <name type="scientific">Medicago truncatula</name>
    <name type="common">Barrel medic</name>
    <name type="synonym">Medicago tribuloides</name>
    <dbReference type="NCBI Taxonomy" id="3880"/>
    <lineage>
        <taxon>Eukaryota</taxon>
        <taxon>Viridiplantae</taxon>
        <taxon>Streptophyta</taxon>
        <taxon>Embryophyta</taxon>
        <taxon>Tracheophyta</taxon>
        <taxon>Spermatophyta</taxon>
        <taxon>Magnoliopsida</taxon>
        <taxon>eudicotyledons</taxon>
        <taxon>Gunneridae</taxon>
        <taxon>Pentapetalae</taxon>
        <taxon>rosids</taxon>
        <taxon>fabids</taxon>
        <taxon>Fabales</taxon>
        <taxon>Fabaceae</taxon>
        <taxon>Papilionoideae</taxon>
        <taxon>50 kb inversion clade</taxon>
        <taxon>NPAAA clade</taxon>
        <taxon>Hologalegina</taxon>
        <taxon>IRL clade</taxon>
        <taxon>Trifolieae</taxon>
        <taxon>Medicago</taxon>
    </lineage>
</organism>
<feature type="transmembrane region" description="Helical" evidence="6">
    <location>
        <begin position="173"/>
        <end position="196"/>
    </location>
</feature>
<dbReference type="Gene3D" id="1.10.10.60">
    <property type="entry name" value="Homeodomain-like"/>
    <property type="match status" value="1"/>
</dbReference>
<evidence type="ECO:0000256" key="7">
    <source>
        <dbReference type="SAM" id="SignalP"/>
    </source>
</evidence>
<dbReference type="AlphaFoldDB" id="A0A072TIE3"/>
<feature type="transmembrane region" description="Helical" evidence="6">
    <location>
        <begin position="139"/>
        <end position="161"/>
    </location>
</feature>
<protein>
    <submittedName>
        <fullName evidence="10">Myb-like DNA-binding domain, shaqkyf class protein</fullName>
    </submittedName>
</protein>
<dbReference type="CDD" id="cd00167">
    <property type="entry name" value="SANT"/>
    <property type="match status" value="1"/>
</dbReference>
<dbReference type="PANTHER" id="PTHR44191:SF84">
    <property type="entry name" value="F25A4.19 PROTEIN"/>
    <property type="match status" value="1"/>
</dbReference>
<reference evidence="10 12" key="2">
    <citation type="journal article" date="2014" name="BMC Genomics">
        <title>An improved genome release (version Mt4.0) for the model legume Medicago truncatula.</title>
        <authorList>
            <person name="Tang H."/>
            <person name="Krishnakumar V."/>
            <person name="Bidwell S."/>
            <person name="Rosen B."/>
            <person name="Chan A."/>
            <person name="Zhou S."/>
            <person name="Gentzbittel L."/>
            <person name="Childs K.L."/>
            <person name="Yandell M."/>
            <person name="Gundlach H."/>
            <person name="Mayer K.F."/>
            <person name="Schwartz D.C."/>
            <person name="Town C.D."/>
        </authorList>
    </citation>
    <scope>GENOME REANNOTATION</scope>
    <source>
        <strain evidence="10">A17</strain>
        <strain evidence="11 12">cv. Jemalong A17</strain>
    </source>
</reference>
<evidence type="ECO:0000313" key="11">
    <source>
        <dbReference type="EnsemblPlants" id="KEH17177"/>
    </source>
</evidence>
<dbReference type="GO" id="GO:0003677">
    <property type="term" value="F:DNA binding"/>
    <property type="evidence" value="ECO:0007669"/>
    <property type="project" value="UniProtKB-KW"/>
</dbReference>
<reference evidence="11" key="3">
    <citation type="submission" date="2015-06" db="UniProtKB">
        <authorList>
            <consortium name="EnsemblPlants"/>
        </authorList>
    </citation>
    <scope>IDENTIFICATION</scope>
    <source>
        <strain evidence="11">cv. Jemalong A17</strain>
    </source>
</reference>
<dbReference type="STRING" id="3880.A0A072TIE3"/>
<keyword evidence="6" id="KW-1133">Transmembrane helix</keyword>